<feature type="signal peptide" evidence="3">
    <location>
        <begin position="1"/>
        <end position="23"/>
    </location>
</feature>
<feature type="transmembrane region" description="Helical" evidence="2">
    <location>
        <begin position="119"/>
        <end position="144"/>
    </location>
</feature>
<keyword evidence="2" id="KW-0812">Transmembrane</keyword>
<gene>
    <name evidence="4" type="ORF">IV203_004309</name>
</gene>
<evidence type="ECO:0000256" key="3">
    <source>
        <dbReference type="SAM" id="SignalP"/>
    </source>
</evidence>
<dbReference type="EMBL" id="JAGRRH010000016">
    <property type="protein sequence ID" value="KAG7354953.1"/>
    <property type="molecule type" value="Genomic_DNA"/>
</dbReference>
<keyword evidence="2" id="KW-1133">Transmembrane helix</keyword>
<comment type="caution">
    <text evidence="4">The sequence shown here is derived from an EMBL/GenBank/DDBJ whole genome shotgun (WGS) entry which is preliminary data.</text>
</comment>
<keyword evidence="3" id="KW-0732">Signal</keyword>
<keyword evidence="5" id="KW-1185">Reference proteome</keyword>
<feature type="region of interest" description="Disordered" evidence="1">
    <location>
        <begin position="156"/>
        <end position="188"/>
    </location>
</feature>
<evidence type="ECO:0000313" key="5">
    <source>
        <dbReference type="Proteomes" id="UP000693970"/>
    </source>
</evidence>
<name>A0A9K3L3D6_9STRA</name>
<dbReference type="Proteomes" id="UP000693970">
    <property type="component" value="Unassembled WGS sequence"/>
</dbReference>
<feature type="chain" id="PRO_5039935664" evidence="3">
    <location>
        <begin position="24"/>
        <end position="188"/>
    </location>
</feature>
<evidence type="ECO:0000256" key="1">
    <source>
        <dbReference type="SAM" id="MobiDB-lite"/>
    </source>
</evidence>
<evidence type="ECO:0000256" key="2">
    <source>
        <dbReference type="SAM" id="Phobius"/>
    </source>
</evidence>
<sequence>MTMNKITFLTAVVTSFLLLQTLALEASVNGGCPKGFYCAHKKQGGAWCTGHNECLSGECIVGVGCAMTSNNKSGSDCNFDSDCDVGFKCGNSVCYVPDVPQVHDAEVVESTPIASDGGLSAGAVVGIAIAAVVAVVLVASLIAIRASSSKIIVDGEGGAEEQVKKDNDEDATETGSDVGVDHEPYLAR</sequence>
<evidence type="ECO:0000313" key="4">
    <source>
        <dbReference type="EMBL" id="KAG7354953.1"/>
    </source>
</evidence>
<reference evidence="4" key="1">
    <citation type="journal article" date="2021" name="Sci. Rep.">
        <title>Diploid genomic architecture of Nitzschia inconspicua, an elite biomass production diatom.</title>
        <authorList>
            <person name="Oliver A."/>
            <person name="Podell S."/>
            <person name="Pinowska A."/>
            <person name="Traller J.C."/>
            <person name="Smith S.R."/>
            <person name="McClure R."/>
            <person name="Beliaev A."/>
            <person name="Bohutskyi P."/>
            <person name="Hill E.A."/>
            <person name="Rabines A."/>
            <person name="Zheng H."/>
            <person name="Allen L.Z."/>
            <person name="Kuo A."/>
            <person name="Grigoriev I.V."/>
            <person name="Allen A.E."/>
            <person name="Hazlebeck D."/>
            <person name="Allen E.E."/>
        </authorList>
    </citation>
    <scope>NUCLEOTIDE SEQUENCE</scope>
    <source>
        <strain evidence="4">Hildebrandi</strain>
    </source>
</reference>
<accession>A0A9K3L3D6</accession>
<proteinExistence type="predicted"/>
<feature type="compositionally biased region" description="Basic and acidic residues" evidence="1">
    <location>
        <begin position="179"/>
        <end position="188"/>
    </location>
</feature>
<dbReference type="AlphaFoldDB" id="A0A9K3L3D6"/>
<reference evidence="4" key="2">
    <citation type="submission" date="2021-04" db="EMBL/GenBank/DDBJ databases">
        <authorList>
            <person name="Podell S."/>
        </authorList>
    </citation>
    <scope>NUCLEOTIDE SEQUENCE</scope>
    <source>
        <strain evidence="4">Hildebrandi</strain>
    </source>
</reference>
<keyword evidence="2" id="KW-0472">Membrane</keyword>
<protein>
    <submittedName>
        <fullName evidence="4">Uncharacterized protein</fullName>
    </submittedName>
</protein>
<organism evidence="4 5">
    <name type="scientific">Nitzschia inconspicua</name>
    <dbReference type="NCBI Taxonomy" id="303405"/>
    <lineage>
        <taxon>Eukaryota</taxon>
        <taxon>Sar</taxon>
        <taxon>Stramenopiles</taxon>
        <taxon>Ochrophyta</taxon>
        <taxon>Bacillariophyta</taxon>
        <taxon>Bacillariophyceae</taxon>
        <taxon>Bacillariophycidae</taxon>
        <taxon>Bacillariales</taxon>
        <taxon>Bacillariaceae</taxon>
        <taxon>Nitzschia</taxon>
    </lineage>
</organism>